<name>A0AAX6G3Z2_IRIPA</name>
<proteinExistence type="inferred from homology"/>
<dbReference type="FunFam" id="1.10.20.10:FF:000043">
    <property type="entry name" value="Histone H2B"/>
    <property type="match status" value="1"/>
</dbReference>
<gene>
    <name evidence="6" type="ORF">M6B38_383175</name>
</gene>
<dbReference type="Pfam" id="PF00125">
    <property type="entry name" value="Histone"/>
    <property type="match status" value="1"/>
</dbReference>
<dbReference type="GO" id="GO:0046982">
    <property type="term" value="F:protein heterodimerization activity"/>
    <property type="evidence" value="ECO:0007669"/>
    <property type="project" value="InterPro"/>
</dbReference>
<feature type="region of interest" description="Disordered" evidence="4">
    <location>
        <begin position="81"/>
        <end position="113"/>
    </location>
</feature>
<comment type="function">
    <text evidence="1">Core component of nucleosome. Nucleosomes wrap and compact DNA into chromatin, limiting DNA accessibility to the cellular machineries which require DNA as a template. Histones thereby play a central role in transcription regulation, DNA repair, DNA replication and chromosomal stability. DNA accessibility is regulated via a complex set of post-translational modifications of histones, also called histone code, and nucleosome remodeling.</text>
</comment>
<reference evidence="6" key="1">
    <citation type="journal article" date="2023" name="GigaByte">
        <title>Genome assembly of the bearded iris, Iris pallida Lam.</title>
        <authorList>
            <person name="Bruccoleri R.E."/>
            <person name="Oakeley E.J."/>
            <person name="Faust A.M.E."/>
            <person name="Altorfer M."/>
            <person name="Dessus-Babus S."/>
            <person name="Burckhardt D."/>
            <person name="Oertli M."/>
            <person name="Naumann U."/>
            <person name="Petersen F."/>
            <person name="Wong J."/>
        </authorList>
    </citation>
    <scope>NUCLEOTIDE SEQUENCE</scope>
    <source>
        <strain evidence="6">GSM-AAB239-AS_SAM_17_03QT</strain>
    </source>
</reference>
<dbReference type="InterPro" id="IPR000558">
    <property type="entry name" value="Histone_H2B"/>
</dbReference>
<evidence type="ECO:0000256" key="4">
    <source>
        <dbReference type="SAM" id="MobiDB-lite"/>
    </source>
</evidence>
<evidence type="ECO:0000313" key="6">
    <source>
        <dbReference type="EMBL" id="KAJ6823456.1"/>
    </source>
</evidence>
<dbReference type="InterPro" id="IPR007125">
    <property type="entry name" value="H2A/H2B/H3"/>
</dbReference>
<evidence type="ECO:0000256" key="3">
    <source>
        <dbReference type="ARBA" id="ARBA00011538"/>
    </source>
</evidence>
<dbReference type="Proteomes" id="UP001140949">
    <property type="component" value="Unassembled WGS sequence"/>
</dbReference>
<reference evidence="6" key="2">
    <citation type="submission" date="2023-04" db="EMBL/GenBank/DDBJ databases">
        <authorList>
            <person name="Bruccoleri R.E."/>
            <person name="Oakeley E.J."/>
            <person name="Faust A.-M."/>
            <person name="Dessus-Babus S."/>
            <person name="Altorfer M."/>
            <person name="Burckhardt D."/>
            <person name="Oertli M."/>
            <person name="Naumann U."/>
            <person name="Petersen F."/>
            <person name="Wong J."/>
        </authorList>
    </citation>
    <scope>NUCLEOTIDE SEQUENCE</scope>
    <source>
        <strain evidence="6">GSM-AAB239-AS_SAM_17_03QT</strain>
        <tissue evidence="6">Leaf</tissue>
    </source>
</reference>
<dbReference type="AlphaFoldDB" id="A0AAX6G3Z2"/>
<evidence type="ECO:0000256" key="2">
    <source>
        <dbReference type="ARBA" id="ARBA00006846"/>
    </source>
</evidence>
<dbReference type="SMART" id="SM00427">
    <property type="entry name" value="H2B"/>
    <property type="match status" value="1"/>
</dbReference>
<dbReference type="GO" id="GO:0005634">
    <property type="term" value="C:nucleus"/>
    <property type="evidence" value="ECO:0007669"/>
    <property type="project" value="UniProtKB-ARBA"/>
</dbReference>
<dbReference type="GO" id="GO:0003677">
    <property type="term" value="F:DNA binding"/>
    <property type="evidence" value="ECO:0007669"/>
    <property type="project" value="InterPro"/>
</dbReference>
<dbReference type="PRINTS" id="PR00621">
    <property type="entry name" value="HISTONEH2B"/>
</dbReference>
<protein>
    <submittedName>
        <fullName evidence="6">Histone H2B.5</fullName>
    </submittedName>
</protein>
<evidence type="ECO:0000313" key="7">
    <source>
        <dbReference type="Proteomes" id="UP001140949"/>
    </source>
</evidence>
<dbReference type="CDD" id="cd22910">
    <property type="entry name" value="HFD_H2B"/>
    <property type="match status" value="1"/>
</dbReference>
<feature type="compositionally biased region" description="Basic residues" evidence="4">
    <location>
        <begin position="98"/>
        <end position="107"/>
    </location>
</feature>
<comment type="similarity">
    <text evidence="2">Belongs to the histone H2B family.</text>
</comment>
<feature type="compositionally biased region" description="Basic and acidic residues" evidence="4">
    <location>
        <begin position="81"/>
        <end position="97"/>
    </location>
</feature>
<organism evidence="6 7">
    <name type="scientific">Iris pallida</name>
    <name type="common">Sweet iris</name>
    <dbReference type="NCBI Taxonomy" id="29817"/>
    <lineage>
        <taxon>Eukaryota</taxon>
        <taxon>Viridiplantae</taxon>
        <taxon>Streptophyta</taxon>
        <taxon>Embryophyta</taxon>
        <taxon>Tracheophyta</taxon>
        <taxon>Spermatophyta</taxon>
        <taxon>Magnoliopsida</taxon>
        <taxon>Liliopsida</taxon>
        <taxon>Asparagales</taxon>
        <taxon>Iridaceae</taxon>
        <taxon>Iridoideae</taxon>
        <taxon>Irideae</taxon>
        <taxon>Iris</taxon>
    </lineage>
</organism>
<evidence type="ECO:0000256" key="1">
    <source>
        <dbReference type="ARBA" id="ARBA00002001"/>
    </source>
</evidence>
<feature type="domain" description="Core Histone H2A/H2B/H3" evidence="5">
    <location>
        <begin position="98"/>
        <end position="182"/>
    </location>
</feature>
<dbReference type="GO" id="GO:0030527">
    <property type="term" value="F:structural constituent of chromatin"/>
    <property type="evidence" value="ECO:0007669"/>
    <property type="project" value="InterPro"/>
</dbReference>
<dbReference type="EMBL" id="JANAVB010022800">
    <property type="protein sequence ID" value="KAJ6823456.1"/>
    <property type="molecule type" value="Genomic_DNA"/>
</dbReference>
<comment type="caution">
    <text evidence="6">The sequence shown here is derived from an EMBL/GenBank/DDBJ whole genome shotgun (WGS) entry which is preliminary data.</text>
</comment>
<sequence>MAPKGRKKVVGTLVKTTKKVVEETIKVSVEGDESNGEVEVEAEAEVEVEIESVPVSTKAAATKEKQIKKVVEVVAKRTSIDVDDEKKKKGEPAEPTEKKKRKKKRGSRSATAGEVSGNYKRYVYRVLKQVHPELGVSSMAMAVVDAMMRDMFERIAEEAARLSKYSRKATLSSREIQGAVRLVLPGELGKHAVAEGTKAVTNYVTAG</sequence>
<dbReference type="SUPFAM" id="SSF47113">
    <property type="entry name" value="Histone-fold"/>
    <property type="match status" value="1"/>
</dbReference>
<evidence type="ECO:0000259" key="5">
    <source>
        <dbReference type="Pfam" id="PF00125"/>
    </source>
</evidence>
<dbReference type="InterPro" id="IPR009072">
    <property type="entry name" value="Histone-fold"/>
</dbReference>
<comment type="subunit">
    <text evidence="3">The nucleosome is a histone octamer containing two molecules each of H2A, H2B, H3 and H4 assembled in one H3-H4 heterotetramer and two H2A-H2B heterodimers. The octamer wraps approximately 147 bp of DNA.</text>
</comment>
<keyword evidence="7" id="KW-1185">Reference proteome</keyword>
<dbReference type="GO" id="GO:0000786">
    <property type="term" value="C:nucleosome"/>
    <property type="evidence" value="ECO:0007669"/>
    <property type="project" value="InterPro"/>
</dbReference>
<dbReference type="PANTHER" id="PTHR23428">
    <property type="entry name" value="HISTONE H2B"/>
    <property type="match status" value="1"/>
</dbReference>
<dbReference type="Gene3D" id="1.10.20.10">
    <property type="entry name" value="Histone, subunit A"/>
    <property type="match status" value="1"/>
</dbReference>
<accession>A0AAX6G3Z2</accession>